<dbReference type="Proteomes" id="UP000663828">
    <property type="component" value="Unassembled WGS sequence"/>
</dbReference>
<accession>A0A814DAB6</accession>
<gene>
    <name evidence="2" type="ORF">XAT740_LOCUS10749</name>
</gene>
<evidence type="ECO:0000313" key="2">
    <source>
        <dbReference type="EMBL" id="CAF0952587.1"/>
    </source>
</evidence>
<comment type="caution">
    <text evidence="2">The sequence shown here is derived from an EMBL/GenBank/DDBJ whole genome shotgun (WGS) entry which is preliminary data.</text>
</comment>
<name>A0A814DAB6_ADIRI</name>
<feature type="non-terminal residue" evidence="2">
    <location>
        <position position="320"/>
    </location>
</feature>
<keyword evidence="3" id="KW-1185">Reference proteome</keyword>
<feature type="region of interest" description="Disordered" evidence="1">
    <location>
        <begin position="293"/>
        <end position="320"/>
    </location>
</feature>
<sequence>MKSEVIVPNTDLDLSSEVRDYKSNDTIKEASPISEGFILLSDNRKKQAPSNISTAPCKNTTKTMTVMGALNHTMNSIENYSFHHRNRRLLNEVSDDTKTDTLAPSVQSVLNDDVGDVGSFLRVADDDQLAKQFVNLAVTVDGSGFTTEETSEATSTSTISTVTVSSSSLNTGSSEYVTSVSTPVSSQETITLTQLSTASPTPIATTTTEEVTSETVSGVTQETVPSTTTILEDTSVSMTLESSTPSSTTIITTLSTGTVMQTGSIHTDNPTATNIQSTSPFASVTENTASTLISTTSTSPSDTPTTAATHTATTEFLSTT</sequence>
<feature type="compositionally biased region" description="Low complexity" evidence="1">
    <location>
        <begin position="293"/>
        <end position="314"/>
    </location>
</feature>
<dbReference type="EMBL" id="CAJNOR010000578">
    <property type="protein sequence ID" value="CAF0952587.1"/>
    <property type="molecule type" value="Genomic_DNA"/>
</dbReference>
<protein>
    <submittedName>
        <fullName evidence="2">Uncharacterized protein</fullName>
    </submittedName>
</protein>
<dbReference type="AlphaFoldDB" id="A0A814DAB6"/>
<evidence type="ECO:0000313" key="3">
    <source>
        <dbReference type="Proteomes" id="UP000663828"/>
    </source>
</evidence>
<reference evidence="2" key="1">
    <citation type="submission" date="2021-02" db="EMBL/GenBank/DDBJ databases">
        <authorList>
            <person name="Nowell W R."/>
        </authorList>
    </citation>
    <scope>NUCLEOTIDE SEQUENCE</scope>
</reference>
<evidence type="ECO:0000256" key="1">
    <source>
        <dbReference type="SAM" id="MobiDB-lite"/>
    </source>
</evidence>
<organism evidence="2 3">
    <name type="scientific">Adineta ricciae</name>
    <name type="common">Rotifer</name>
    <dbReference type="NCBI Taxonomy" id="249248"/>
    <lineage>
        <taxon>Eukaryota</taxon>
        <taxon>Metazoa</taxon>
        <taxon>Spiralia</taxon>
        <taxon>Gnathifera</taxon>
        <taxon>Rotifera</taxon>
        <taxon>Eurotatoria</taxon>
        <taxon>Bdelloidea</taxon>
        <taxon>Adinetida</taxon>
        <taxon>Adinetidae</taxon>
        <taxon>Adineta</taxon>
    </lineage>
</organism>
<proteinExistence type="predicted"/>